<evidence type="ECO:0000259" key="2">
    <source>
        <dbReference type="PROSITE" id="PS51898"/>
    </source>
</evidence>
<protein>
    <recommendedName>
        <fullName evidence="2">Tyr recombinase domain-containing protein</fullName>
    </recommendedName>
</protein>
<dbReference type="EMBL" id="SLUI01000023">
    <property type="protein sequence ID" value="TCL32203.1"/>
    <property type="molecule type" value="Genomic_DNA"/>
</dbReference>
<dbReference type="OrthoDB" id="107900at2"/>
<dbReference type="InterPro" id="IPR002104">
    <property type="entry name" value="Integrase_catalytic"/>
</dbReference>
<dbReference type="Proteomes" id="UP000295063">
    <property type="component" value="Unassembled WGS sequence"/>
</dbReference>
<keyword evidence="4" id="KW-1185">Reference proteome</keyword>
<evidence type="ECO:0000313" key="4">
    <source>
        <dbReference type="Proteomes" id="UP000295063"/>
    </source>
</evidence>
<feature type="domain" description="Tyr recombinase" evidence="2">
    <location>
        <begin position="188"/>
        <end position="364"/>
    </location>
</feature>
<comment type="caution">
    <text evidence="3">The sequence shown here is derived from an EMBL/GenBank/DDBJ whole genome shotgun (WGS) entry which is preliminary data.</text>
</comment>
<accession>A0A4R1PLX7</accession>
<dbReference type="InterPro" id="IPR011010">
    <property type="entry name" value="DNA_brk_join_enz"/>
</dbReference>
<dbReference type="GO" id="GO:0003677">
    <property type="term" value="F:DNA binding"/>
    <property type="evidence" value="ECO:0007669"/>
    <property type="project" value="InterPro"/>
</dbReference>
<gene>
    <name evidence="3" type="ORF">EV210_12323</name>
</gene>
<sequence length="364" mass="41693">MNGKIGEQVEDLFNRTGIMGLGESKHDDKGAARDKGASGWDELGKQTKIHSIQQKENLTSTWKDFGNFCADKQACEKYGVKSVKDYEKVKPEHFEAFIKFKIDEGRMRSTVYQYVSRLEKLEYAVNVYITRREIDPKMQNQESKAQALDKVRAEYREAHKNDKQPNLPRNFSTALENCRQAINKSYEKTGEVVNRKYIDVPGIINNLKKDDYKTAAELQGFGGARVKEISNLTAKNLVDREGNPLPPGQIRLTNTKGGRPRTITVPLDTWYKVKEAIENKGAFKISERSYSNALRKAVEKNGEKFNGTHGLRWSFVDRKFNELSEGEKNVHKIFAKLSRFTGHTRSSISKRYKSGYTQYAKKKK</sequence>
<dbReference type="PROSITE" id="PS51898">
    <property type="entry name" value="TYR_RECOMBINASE"/>
    <property type="match status" value="1"/>
</dbReference>
<dbReference type="Gene3D" id="1.10.443.10">
    <property type="entry name" value="Intergrase catalytic core"/>
    <property type="match status" value="1"/>
</dbReference>
<name>A0A4R1PLX7_9FIRM</name>
<keyword evidence="1" id="KW-0233">DNA recombination</keyword>
<dbReference type="GO" id="GO:0015074">
    <property type="term" value="P:DNA integration"/>
    <property type="evidence" value="ECO:0007669"/>
    <property type="project" value="InterPro"/>
</dbReference>
<dbReference type="AlphaFoldDB" id="A0A4R1PLX7"/>
<organism evidence="3 4">
    <name type="scientific">Anaerospora hongkongensis</name>
    <dbReference type="NCBI Taxonomy" id="244830"/>
    <lineage>
        <taxon>Bacteria</taxon>
        <taxon>Bacillati</taxon>
        <taxon>Bacillota</taxon>
        <taxon>Negativicutes</taxon>
        <taxon>Selenomonadales</taxon>
        <taxon>Sporomusaceae</taxon>
        <taxon>Anaerospora</taxon>
    </lineage>
</organism>
<dbReference type="SUPFAM" id="SSF56349">
    <property type="entry name" value="DNA breaking-rejoining enzymes"/>
    <property type="match status" value="1"/>
</dbReference>
<dbReference type="RefSeq" id="WP_132083514.1">
    <property type="nucleotide sequence ID" value="NZ_SLUI01000023.1"/>
</dbReference>
<reference evidence="3 4" key="1">
    <citation type="submission" date="2019-03" db="EMBL/GenBank/DDBJ databases">
        <title>Genomic Encyclopedia of Type Strains, Phase IV (KMG-IV): sequencing the most valuable type-strain genomes for metagenomic binning, comparative biology and taxonomic classification.</title>
        <authorList>
            <person name="Goeker M."/>
        </authorList>
    </citation>
    <scope>NUCLEOTIDE SEQUENCE [LARGE SCALE GENOMIC DNA]</scope>
    <source>
        <strain evidence="3 4">DSM 15969</strain>
    </source>
</reference>
<proteinExistence type="predicted"/>
<dbReference type="InterPro" id="IPR013762">
    <property type="entry name" value="Integrase-like_cat_sf"/>
</dbReference>
<evidence type="ECO:0000256" key="1">
    <source>
        <dbReference type="ARBA" id="ARBA00023172"/>
    </source>
</evidence>
<dbReference type="GO" id="GO:0006310">
    <property type="term" value="P:DNA recombination"/>
    <property type="evidence" value="ECO:0007669"/>
    <property type="project" value="UniProtKB-KW"/>
</dbReference>
<evidence type="ECO:0000313" key="3">
    <source>
        <dbReference type="EMBL" id="TCL32203.1"/>
    </source>
</evidence>